<keyword evidence="2" id="KW-0812">Transmembrane</keyword>
<organism evidence="3 4">
    <name type="scientific">Metarhizium anisopliae BRIP 53293</name>
    <dbReference type="NCBI Taxonomy" id="1291518"/>
    <lineage>
        <taxon>Eukaryota</taxon>
        <taxon>Fungi</taxon>
        <taxon>Dikarya</taxon>
        <taxon>Ascomycota</taxon>
        <taxon>Pezizomycotina</taxon>
        <taxon>Sordariomycetes</taxon>
        <taxon>Hypocreomycetidae</taxon>
        <taxon>Hypocreales</taxon>
        <taxon>Clavicipitaceae</taxon>
        <taxon>Metarhizium</taxon>
    </lineage>
</organism>
<dbReference type="EMBL" id="KE384732">
    <property type="protein sequence ID" value="KJK78818.1"/>
    <property type="molecule type" value="Genomic_DNA"/>
</dbReference>
<proteinExistence type="predicted"/>
<accession>A0A0D9NYB4</accession>
<feature type="region of interest" description="Disordered" evidence="1">
    <location>
        <begin position="30"/>
        <end position="76"/>
    </location>
</feature>
<feature type="compositionally biased region" description="Polar residues" evidence="1">
    <location>
        <begin position="44"/>
        <end position="60"/>
    </location>
</feature>
<feature type="transmembrane region" description="Helical" evidence="2">
    <location>
        <begin position="91"/>
        <end position="115"/>
    </location>
</feature>
<keyword evidence="2" id="KW-1133">Transmembrane helix</keyword>
<dbReference type="Proteomes" id="UP000054544">
    <property type="component" value="Unassembled WGS sequence"/>
</dbReference>
<keyword evidence="2" id="KW-0472">Membrane</keyword>
<evidence type="ECO:0000256" key="2">
    <source>
        <dbReference type="SAM" id="Phobius"/>
    </source>
</evidence>
<sequence length="137" mass="14907">MRLNQANSQDNNNVAALNNIKTPKFQIKCHDNQQHDKSQKHHNQSNAISQIETPPSTTGIKDSRLPKTDFPNANGTAITIQTSPTAEKETIVIVAVLVTCVLSLALTAVSVLLVLQRLRRMTRVQGDEAAARKDGAA</sequence>
<gene>
    <name evidence="3" type="ORF">H634G_05632</name>
</gene>
<evidence type="ECO:0000256" key="1">
    <source>
        <dbReference type="SAM" id="MobiDB-lite"/>
    </source>
</evidence>
<protein>
    <submittedName>
        <fullName evidence="3">Uncharacterized protein</fullName>
    </submittedName>
</protein>
<dbReference type="AlphaFoldDB" id="A0A0D9NYB4"/>
<keyword evidence="4" id="KW-1185">Reference proteome</keyword>
<name>A0A0D9NYB4_METAN</name>
<evidence type="ECO:0000313" key="3">
    <source>
        <dbReference type="EMBL" id="KJK78818.1"/>
    </source>
</evidence>
<evidence type="ECO:0000313" key="4">
    <source>
        <dbReference type="Proteomes" id="UP000054544"/>
    </source>
</evidence>
<reference evidence="4" key="1">
    <citation type="journal article" date="2014" name="BMC Genomics">
        <title>The genome sequence of the biocontrol fungus Metarhizium anisopliae and comparative genomics of Metarhizium species.</title>
        <authorList>
            <person name="Pattemore J.A."/>
            <person name="Hane J.K."/>
            <person name="Williams A.H."/>
            <person name="Wilson B.A."/>
            <person name="Stodart B.J."/>
            <person name="Ash G.J."/>
        </authorList>
    </citation>
    <scope>NUCLEOTIDE SEQUENCE [LARGE SCALE GENOMIC DNA]</scope>
    <source>
        <strain evidence="4">BRIP 53293</strain>
    </source>
</reference>